<dbReference type="OrthoDB" id="2933883at2"/>
<dbReference type="SUPFAM" id="SSF53850">
    <property type="entry name" value="Periplasmic binding protein-like II"/>
    <property type="match status" value="1"/>
</dbReference>
<sequence>MVEDLELHTLGPTGTNCEAAARHWLRSRGADDTRVELHPTLEDAVTAVLADPDRSALLACVVYPDLHNIVFGNLDSLALRDCFVMPTHSMVLASRGGEAPRTVASHAAPVSLIDHMDVRIRLVDSNAQAALDCAAGEVDACVTTSVAAEAAGLTVLKDFGPVPMGFSVHAPHEIEV</sequence>
<dbReference type="RefSeq" id="WP_114032243.1">
    <property type="nucleotide sequence ID" value="NZ_QOIL01000020.1"/>
</dbReference>
<gene>
    <name evidence="1" type="ORF">DQ384_29995</name>
</gene>
<reference evidence="1 2" key="1">
    <citation type="submission" date="2018-06" db="EMBL/GenBank/DDBJ databases">
        <title>Sphaerisporangium craniellae sp. nov., isolated from a marine sponge in the South China Sea.</title>
        <authorList>
            <person name="Li L."/>
        </authorList>
    </citation>
    <scope>NUCLEOTIDE SEQUENCE [LARGE SCALE GENOMIC DNA]</scope>
    <source>
        <strain evidence="1 2">CCTCC AA 208026</strain>
    </source>
</reference>
<protein>
    <recommendedName>
        <fullName evidence="3">Bacilysin biosynthesis protein BacA</fullName>
    </recommendedName>
</protein>
<dbReference type="Proteomes" id="UP000253094">
    <property type="component" value="Unassembled WGS sequence"/>
</dbReference>
<accession>A0A367F928</accession>
<name>A0A367F928_9ACTN</name>
<organism evidence="1 2">
    <name type="scientific">Sphaerisporangium album</name>
    <dbReference type="NCBI Taxonomy" id="509200"/>
    <lineage>
        <taxon>Bacteria</taxon>
        <taxon>Bacillati</taxon>
        <taxon>Actinomycetota</taxon>
        <taxon>Actinomycetes</taxon>
        <taxon>Streptosporangiales</taxon>
        <taxon>Streptosporangiaceae</taxon>
        <taxon>Sphaerisporangium</taxon>
    </lineage>
</organism>
<evidence type="ECO:0008006" key="3">
    <source>
        <dbReference type="Google" id="ProtNLM"/>
    </source>
</evidence>
<dbReference type="AlphaFoldDB" id="A0A367F928"/>
<dbReference type="EMBL" id="QOIL01000020">
    <property type="protein sequence ID" value="RCG26205.1"/>
    <property type="molecule type" value="Genomic_DNA"/>
</dbReference>
<evidence type="ECO:0000313" key="2">
    <source>
        <dbReference type="Proteomes" id="UP000253094"/>
    </source>
</evidence>
<keyword evidence="2" id="KW-1185">Reference proteome</keyword>
<evidence type="ECO:0000313" key="1">
    <source>
        <dbReference type="EMBL" id="RCG26205.1"/>
    </source>
</evidence>
<proteinExistence type="predicted"/>
<comment type="caution">
    <text evidence="1">The sequence shown here is derived from an EMBL/GenBank/DDBJ whole genome shotgun (WGS) entry which is preliminary data.</text>
</comment>